<evidence type="ECO:0000313" key="1">
    <source>
        <dbReference type="EMBL" id="KAJ7657926.1"/>
    </source>
</evidence>
<dbReference type="EMBL" id="JARKIE010000286">
    <property type="protein sequence ID" value="KAJ7657926.1"/>
    <property type="molecule type" value="Genomic_DNA"/>
</dbReference>
<evidence type="ECO:0000313" key="2">
    <source>
        <dbReference type="Proteomes" id="UP001221757"/>
    </source>
</evidence>
<accession>A0AAD7CQA6</accession>
<proteinExistence type="predicted"/>
<name>A0AAD7CQA6_MYCRO</name>
<sequence length="108" mass="11763">MNTTFGPSFADFVGTEMVFKTAARTGMARDFMRGVYNGSSGALDAIQTVHILGRGHRQALQASEQVGTLGIVFGIVSRVQRRMSSELEGKMFFLASKGGWDDRGIHYA</sequence>
<keyword evidence="2" id="KW-1185">Reference proteome</keyword>
<protein>
    <submittedName>
        <fullName evidence="1">Uncharacterized protein</fullName>
    </submittedName>
</protein>
<reference evidence="1" key="1">
    <citation type="submission" date="2023-03" db="EMBL/GenBank/DDBJ databases">
        <title>Massive genome expansion in bonnet fungi (Mycena s.s.) driven by repeated elements and novel gene families across ecological guilds.</title>
        <authorList>
            <consortium name="Lawrence Berkeley National Laboratory"/>
            <person name="Harder C.B."/>
            <person name="Miyauchi S."/>
            <person name="Viragh M."/>
            <person name="Kuo A."/>
            <person name="Thoen E."/>
            <person name="Andreopoulos B."/>
            <person name="Lu D."/>
            <person name="Skrede I."/>
            <person name="Drula E."/>
            <person name="Henrissat B."/>
            <person name="Morin E."/>
            <person name="Kohler A."/>
            <person name="Barry K."/>
            <person name="LaButti K."/>
            <person name="Morin E."/>
            <person name="Salamov A."/>
            <person name="Lipzen A."/>
            <person name="Mereny Z."/>
            <person name="Hegedus B."/>
            <person name="Baldrian P."/>
            <person name="Stursova M."/>
            <person name="Weitz H."/>
            <person name="Taylor A."/>
            <person name="Grigoriev I.V."/>
            <person name="Nagy L.G."/>
            <person name="Martin F."/>
            <person name="Kauserud H."/>
        </authorList>
    </citation>
    <scope>NUCLEOTIDE SEQUENCE</scope>
    <source>
        <strain evidence="1">CBHHK067</strain>
    </source>
</reference>
<dbReference type="AlphaFoldDB" id="A0AAD7CQA6"/>
<gene>
    <name evidence="1" type="ORF">B0H17DRAFT_1145786</name>
</gene>
<comment type="caution">
    <text evidence="1">The sequence shown here is derived from an EMBL/GenBank/DDBJ whole genome shotgun (WGS) entry which is preliminary data.</text>
</comment>
<dbReference type="Proteomes" id="UP001221757">
    <property type="component" value="Unassembled WGS sequence"/>
</dbReference>
<organism evidence="1 2">
    <name type="scientific">Mycena rosella</name>
    <name type="common">Pink bonnet</name>
    <name type="synonym">Agaricus rosellus</name>
    <dbReference type="NCBI Taxonomy" id="1033263"/>
    <lineage>
        <taxon>Eukaryota</taxon>
        <taxon>Fungi</taxon>
        <taxon>Dikarya</taxon>
        <taxon>Basidiomycota</taxon>
        <taxon>Agaricomycotina</taxon>
        <taxon>Agaricomycetes</taxon>
        <taxon>Agaricomycetidae</taxon>
        <taxon>Agaricales</taxon>
        <taxon>Marasmiineae</taxon>
        <taxon>Mycenaceae</taxon>
        <taxon>Mycena</taxon>
    </lineage>
</organism>